<dbReference type="GO" id="GO:0016559">
    <property type="term" value="P:peroxisome fission"/>
    <property type="evidence" value="ECO:0007669"/>
    <property type="project" value="TreeGrafter"/>
</dbReference>
<dbReference type="FunFam" id="3.40.50.300:FF:003750">
    <property type="entry name" value="Dynamin 1 like"/>
    <property type="match status" value="1"/>
</dbReference>
<dbReference type="EMBL" id="OC917045">
    <property type="protein sequence ID" value="CAD7645966.1"/>
    <property type="molecule type" value="Genomic_DNA"/>
</dbReference>
<dbReference type="GO" id="GO:0005525">
    <property type="term" value="F:GTP binding"/>
    <property type="evidence" value="ECO:0007669"/>
    <property type="project" value="InterPro"/>
</dbReference>
<evidence type="ECO:0000256" key="2">
    <source>
        <dbReference type="ARBA" id="ARBA00023134"/>
    </source>
</evidence>
<dbReference type="PRINTS" id="PR00195">
    <property type="entry name" value="DYNAMIN"/>
</dbReference>
<name>A0A7R9QHC1_9ACAR</name>
<dbReference type="GO" id="GO:0005739">
    <property type="term" value="C:mitochondrion"/>
    <property type="evidence" value="ECO:0007669"/>
    <property type="project" value="TreeGrafter"/>
</dbReference>
<dbReference type="PROSITE" id="PS51388">
    <property type="entry name" value="GED"/>
    <property type="match status" value="1"/>
</dbReference>
<reference evidence="6" key="1">
    <citation type="submission" date="2020-11" db="EMBL/GenBank/DDBJ databases">
        <authorList>
            <person name="Tran Van P."/>
        </authorList>
    </citation>
    <scope>NUCLEOTIDE SEQUENCE</scope>
</reference>
<gene>
    <name evidence="6" type="ORF">ONB1V03_LOCUS5485</name>
</gene>
<feature type="compositionally biased region" description="Gly residues" evidence="3">
    <location>
        <begin position="546"/>
        <end position="557"/>
    </location>
</feature>
<dbReference type="Pfam" id="PF00350">
    <property type="entry name" value="Dynamin_N"/>
    <property type="match status" value="1"/>
</dbReference>
<evidence type="ECO:0000259" key="4">
    <source>
        <dbReference type="PROSITE" id="PS51388"/>
    </source>
</evidence>
<dbReference type="Pfam" id="PF02212">
    <property type="entry name" value="GED"/>
    <property type="match status" value="1"/>
</dbReference>
<proteinExistence type="predicted"/>
<keyword evidence="7" id="KW-1185">Reference proteome</keyword>
<dbReference type="PROSITE" id="PS51718">
    <property type="entry name" value="G_DYNAMIN_2"/>
    <property type="match status" value="1"/>
</dbReference>
<dbReference type="SMART" id="SM00302">
    <property type="entry name" value="GED"/>
    <property type="match status" value="1"/>
</dbReference>
<dbReference type="GO" id="GO:0003924">
    <property type="term" value="F:GTPase activity"/>
    <property type="evidence" value="ECO:0007669"/>
    <property type="project" value="InterPro"/>
</dbReference>
<evidence type="ECO:0000259" key="5">
    <source>
        <dbReference type="PROSITE" id="PS51718"/>
    </source>
</evidence>
<protein>
    <recommendedName>
        <fullName evidence="8">Dynamin-1-like protein</fullName>
    </recommendedName>
</protein>
<dbReference type="GO" id="GO:0005874">
    <property type="term" value="C:microtubule"/>
    <property type="evidence" value="ECO:0007669"/>
    <property type="project" value="TreeGrafter"/>
</dbReference>
<dbReference type="Pfam" id="PF01031">
    <property type="entry name" value="Dynamin_M"/>
    <property type="match status" value="1"/>
</dbReference>
<dbReference type="Gene3D" id="3.40.50.300">
    <property type="entry name" value="P-loop containing nucleotide triphosphate hydrolases"/>
    <property type="match status" value="1"/>
</dbReference>
<dbReference type="SMART" id="SM00053">
    <property type="entry name" value="DYNc"/>
    <property type="match status" value="1"/>
</dbReference>
<dbReference type="Proteomes" id="UP000728032">
    <property type="component" value="Unassembled WGS sequence"/>
</dbReference>
<dbReference type="CDD" id="cd08771">
    <property type="entry name" value="DLP_1"/>
    <property type="match status" value="1"/>
</dbReference>
<keyword evidence="2" id="KW-0342">GTP-binding</keyword>
<feature type="compositionally biased region" description="Low complexity" evidence="3">
    <location>
        <begin position="580"/>
        <end position="594"/>
    </location>
</feature>
<dbReference type="AlphaFoldDB" id="A0A7R9QHC1"/>
<dbReference type="GO" id="GO:0000266">
    <property type="term" value="P:mitochondrial fission"/>
    <property type="evidence" value="ECO:0007669"/>
    <property type="project" value="TreeGrafter"/>
</dbReference>
<accession>A0A7R9QHC1</accession>
<evidence type="ECO:0008006" key="8">
    <source>
        <dbReference type="Google" id="ProtNLM"/>
    </source>
</evidence>
<dbReference type="GO" id="GO:0008017">
    <property type="term" value="F:microtubule binding"/>
    <property type="evidence" value="ECO:0007669"/>
    <property type="project" value="TreeGrafter"/>
</dbReference>
<dbReference type="InterPro" id="IPR045063">
    <property type="entry name" value="Dynamin_N"/>
</dbReference>
<dbReference type="InterPro" id="IPR027417">
    <property type="entry name" value="P-loop_NTPase"/>
</dbReference>
<feature type="domain" description="GED" evidence="4">
    <location>
        <begin position="643"/>
        <end position="734"/>
    </location>
</feature>
<dbReference type="GO" id="GO:0048312">
    <property type="term" value="P:intracellular distribution of mitochondria"/>
    <property type="evidence" value="ECO:0007669"/>
    <property type="project" value="TreeGrafter"/>
</dbReference>
<evidence type="ECO:0000256" key="1">
    <source>
        <dbReference type="ARBA" id="ARBA00022741"/>
    </source>
</evidence>
<dbReference type="PANTHER" id="PTHR11566">
    <property type="entry name" value="DYNAMIN"/>
    <property type="match status" value="1"/>
</dbReference>
<dbReference type="InterPro" id="IPR030381">
    <property type="entry name" value="G_DYNAMIN_dom"/>
</dbReference>
<dbReference type="Gene3D" id="1.20.120.1240">
    <property type="entry name" value="Dynamin, middle domain"/>
    <property type="match status" value="2"/>
</dbReference>
<dbReference type="InterPro" id="IPR000375">
    <property type="entry name" value="Dynamin_stalk"/>
</dbReference>
<evidence type="ECO:0000256" key="3">
    <source>
        <dbReference type="SAM" id="MobiDB-lite"/>
    </source>
</evidence>
<dbReference type="InterPro" id="IPR001401">
    <property type="entry name" value="Dynamin_GTPase"/>
</dbReference>
<feature type="region of interest" description="Disordered" evidence="3">
    <location>
        <begin position="514"/>
        <end position="638"/>
    </location>
</feature>
<keyword evidence="1" id="KW-0547">Nucleotide-binding</keyword>
<feature type="compositionally biased region" description="Low complexity" evidence="3">
    <location>
        <begin position="533"/>
        <end position="545"/>
    </location>
</feature>
<feature type="domain" description="Dynamin-type G" evidence="5">
    <location>
        <begin position="22"/>
        <end position="275"/>
    </location>
</feature>
<dbReference type="GO" id="GO:0016020">
    <property type="term" value="C:membrane"/>
    <property type="evidence" value="ECO:0007669"/>
    <property type="project" value="TreeGrafter"/>
</dbReference>
<dbReference type="GO" id="GO:0006897">
    <property type="term" value="P:endocytosis"/>
    <property type="evidence" value="ECO:0007669"/>
    <property type="project" value="TreeGrafter"/>
</dbReference>
<dbReference type="OrthoDB" id="5061070at2759"/>
<evidence type="ECO:0000313" key="7">
    <source>
        <dbReference type="Proteomes" id="UP000728032"/>
    </source>
</evidence>
<dbReference type="EMBL" id="CAJPVJ010002220">
    <property type="protein sequence ID" value="CAG2165951.1"/>
    <property type="molecule type" value="Genomic_DNA"/>
</dbReference>
<dbReference type="InterPro" id="IPR003130">
    <property type="entry name" value="GED"/>
</dbReference>
<dbReference type="SUPFAM" id="SSF52540">
    <property type="entry name" value="P-loop containing nucleoside triphosphate hydrolases"/>
    <property type="match status" value="1"/>
</dbReference>
<organism evidence="6">
    <name type="scientific">Oppiella nova</name>
    <dbReference type="NCBI Taxonomy" id="334625"/>
    <lineage>
        <taxon>Eukaryota</taxon>
        <taxon>Metazoa</taxon>
        <taxon>Ecdysozoa</taxon>
        <taxon>Arthropoda</taxon>
        <taxon>Chelicerata</taxon>
        <taxon>Arachnida</taxon>
        <taxon>Acari</taxon>
        <taxon>Acariformes</taxon>
        <taxon>Sarcoptiformes</taxon>
        <taxon>Oribatida</taxon>
        <taxon>Brachypylina</taxon>
        <taxon>Oppioidea</taxon>
        <taxon>Oppiidae</taxon>
        <taxon>Oppiella</taxon>
    </lineage>
</organism>
<evidence type="ECO:0000313" key="6">
    <source>
        <dbReference type="EMBL" id="CAD7645966.1"/>
    </source>
</evidence>
<sequence length="735" mass="81675">MEALIPIINKLQDVFNTIGTDAILLPQIVVVGTQSSGKSSVLESIVGKDFLPRGAGTLDLEEWAKFLHTKNKIYTSFDDIRREIEAETERMGGNNKGICPEPINLKIFSDKVVNLTLVDLPGITKVPVGDQPEDIEVQIRNLILKYISNPNSIILAVTPANTDFATSESLKLSKDVDPDGRRTLAVITKLDLMDAGTDAIDVLCGRVIPVKLGIIGVVNRSQQDIINKKCIDESLRDELLYLQRKYPSLATRNGSPYLAKTLNRLLMHHIRDCLPELKTRVNVMISQFQSLLNSYGVAVDDQGQTLLQIITKFASSYCSTIEGTARNIETTELCGGARICYIFHETFGRTLDSIHPLGGLTTLDILTAIRNATGPRPALFVPEVSFELLVKRQIRRLEEPSLRCVELVHEEMQRIIQHCGLEVQLTVPFILPSPPVHPIQQEMLRFPKLHERIMDVVTQLLRRRLPPTNSMVEHLVYIELAYINTKHPDFHDAQLVGQLIKNSEERGLKGTTAAVQRLRDPSPADSEHQKYPQSRGQPSQQQSVGGAEGKGDGGGQSAGFFANFRGKDPQNRGNSTAATGAVSNNGNNGDSADSGLDEGTGDMAAMGLTPSRVQSPMKPVNLLPEVPTNTTTRKLSAREQRDCDVIERLIRSYFLIIRKSIQDSVPKAIMHFLVNFVKDNLQSELVTHLYKHDQFGDLLAESEHIAVRRREASEMLKALQKANQIIGEIRETHIW</sequence>
<dbReference type="PANTHER" id="PTHR11566:SF21">
    <property type="entry name" value="DYNAMIN RELATED PROTEIN 1, ISOFORM A"/>
    <property type="match status" value="1"/>
</dbReference>
<feature type="compositionally biased region" description="Basic and acidic residues" evidence="3">
    <location>
        <begin position="517"/>
        <end position="530"/>
    </location>
</feature>
<dbReference type="InterPro" id="IPR020850">
    <property type="entry name" value="GED_dom"/>
</dbReference>
<dbReference type="InterPro" id="IPR022812">
    <property type="entry name" value="Dynamin"/>
</dbReference>